<gene>
    <name evidence="3" type="ORF">CYCCA115_LOCUS15948</name>
</gene>
<feature type="compositionally biased region" description="Polar residues" evidence="1">
    <location>
        <begin position="880"/>
        <end position="896"/>
    </location>
</feature>
<comment type="caution">
    <text evidence="3">The sequence shown here is derived from an EMBL/GenBank/DDBJ whole genome shotgun (WGS) entry which is preliminary data.</text>
</comment>
<dbReference type="EMBL" id="CAKOGP040001898">
    <property type="protein sequence ID" value="CAJ1955840.1"/>
    <property type="molecule type" value="Genomic_DNA"/>
</dbReference>
<reference evidence="3" key="1">
    <citation type="submission" date="2023-08" db="EMBL/GenBank/DDBJ databases">
        <authorList>
            <person name="Audoor S."/>
            <person name="Bilcke G."/>
        </authorList>
    </citation>
    <scope>NUCLEOTIDE SEQUENCE</scope>
</reference>
<keyword evidence="2" id="KW-0472">Membrane</keyword>
<sequence length="1406" mass="158976">MTEEFTQQLLGKLLELQENGQDCFNIDASETPGQESIARYLDCNKETQHITTNISTFKGDGKFQPTVAKCKAGGSKIYVATSSDQISSILLAIISQQLILVQEKNNRVSFQIGAQPRWNIRTISEDMIAKQFNEEDPESMLSLYLTKDSMKNREDHAFSLVPYHATSKVAEGKQLAMPWGGNCGTFGWMQCPASSYNLMAALVNRKLVLTEGDDVTTTNVATILQLISKQFKGLTTKEAIKDFVARLLKMNRSQELQSVMGDLTKSLQQCSIQDLILIAKVQWVHLGLPCFAAIGGRRRLFTLCHVLLGRKAVGRGSSHAPIHGHLPDPLIWYRADVQIVLADNEVLLKKLSEELQLRATKAEILTLRDFLLHILDNQKRLEWKGPMAQKVLKDDGLFWEAARNAVETHTSFNSMTSRGLNTPRSLFDVLKAGIKESKKSNWSKFMTLFSEGRLLLPSQEHGEPHQELMQFLNSEKCSEMFPVLLQRQADEKCHVTFQDLHTYLRAIAGWLVETLLIFVNFKALKFDVREATMGTILRHRVFGILFDVITKWGLAIYHDSQETEASPPLQTINTSQPTGAGLRSNLFAQIKRMTLRLESGHDVFDHSFANAQYTGRYGIPESVIESTKIGSIKECFKRAVLANEKPKATLIVGMVTFALPPLPLHSIGEATVLDGTDNQTVTNWALLSFMQQQSKGHVFTIGCGSGRSHKLHPHLHMEGLAHEAKAKAMEILEAFDEIDKFEEIYLEYSEKYWTNLDFGDTIVELAKLIQEDGAIHVPPPFTQLLRASQQTLHQARLKVENLGSTSSDDHLLLKATQALPPFLLLKQRDLDLTKSFRVSKVKDGEAPCFQLKDDEVEVTRRNESPKRGGEMIGPRRRSSRNMPTLPFNSLQQQQTIVPPPDKINGRGKKRENEENGNGRRTRRRRGKRGKKQKEKEGQQKGENRKKGKTKDKESQHATRETNTSKAARSNPNAQPSDPTAPPSCFQGILSVLWFWYGGGLFTKESLATFQSLLQSWFDKKRNMMEGPRLDSIQAQIVPSGGFHQHSFEQPNGKDPFNFLLVRPELLKGVVSHLEKHDMEHNMVWKPIRILGYERKRTANEGLPLGDKAHGAGSYSMFSWGKIGSIGHYTLDETPPGDWTYAGKTLLEQYVMAEMEEFALNAARLIYPGHENDTLHDLIRNFLVHPGIVETNKAYHQRLHYDRPHPEKGRTFHLHVPLSTDGMLLRIMRKGEKQSEFIFVPFGCALAIPVNLIHAGVYSKPGSKNINRRLHIVVTERDALKYHEKQDHLHINGIEEDQFPSERFEEAMKPNAEQDWFSKMYLKLYKRTATKLIGNVRWCNGRYTMTRNNDGKDDDDDDEDNADGDDADEDKNAKDDDDEDNTDEHKVGKDAADEDEDSSNTNSGIVV</sequence>
<keyword evidence="4" id="KW-1185">Reference proteome</keyword>
<feature type="transmembrane region" description="Helical" evidence="2">
    <location>
        <begin position="1236"/>
        <end position="1258"/>
    </location>
</feature>
<evidence type="ECO:0000256" key="1">
    <source>
        <dbReference type="SAM" id="MobiDB-lite"/>
    </source>
</evidence>
<evidence type="ECO:0000313" key="4">
    <source>
        <dbReference type="Proteomes" id="UP001295423"/>
    </source>
</evidence>
<name>A0AAD2FXR6_9STRA</name>
<protein>
    <submittedName>
        <fullName evidence="3">Uncharacterized protein</fullName>
    </submittedName>
</protein>
<evidence type="ECO:0000313" key="3">
    <source>
        <dbReference type="EMBL" id="CAJ1955840.1"/>
    </source>
</evidence>
<feature type="compositionally biased region" description="Basic and acidic residues" evidence="1">
    <location>
        <begin position="933"/>
        <end position="959"/>
    </location>
</feature>
<keyword evidence="2" id="KW-0812">Transmembrane</keyword>
<evidence type="ECO:0000256" key="2">
    <source>
        <dbReference type="SAM" id="Phobius"/>
    </source>
</evidence>
<feature type="compositionally biased region" description="Basic and acidic residues" evidence="1">
    <location>
        <begin position="856"/>
        <end position="869"/>
    </location>
</feature>
<feature type="region of interest" description="Disordered" evidence="1">
    <location>
        <begin position="1345"/>
        <end position="1406"/>
    </location>
</feature>
<organism evidence="3 4">
    <name type="scientific">Cylindrotheca closterium</name>
    <dbReference type="NCBI Taxonomy" id="2856"/>
    <lineage>
        <taxon>Eukaryota</taxon>
        <taxon>Sar</taxon>
        <taxon>Stramenopiles</taxon>
        <taxon>Ochrophyta</taxon>
        <taxon>Bacillariophyta</taxon>
        <taxon>Bacillariophyceae</taxon>
        <taxon>Bacillariophycidae</taxon>
        <taxon>Bacillariales</taxon>
        <taxon>Bacillariaceae</taxon>
        <taxon>Cylindrotheca</taxon>
    </lineage>
</organism>
<feature type="region of interest" description="Disordered" evidence="1">
    <location>
        <begin position="856"/>
        <end position="981"/>
    </location>
</feature>
<feature type="compositionally biased region" description="Acidic residues" evidence="1">
    <location>
        <begin position="1351"/>
        <end position="1381"/>
    </location>
</feature>
<accession>A0AAD2FXR6</accession>
<feature type="compositionally biased region" description="Polar residues" evidence="1">
    <location>
        <begin position="960"/>
        <end position="977"/>
    </location>
</feature>
<dbReference type="Proteomes" id="UP001295423">
    <property type="component" value="Unassembled WGS sequence"/>
</dbReference>
<proteinExistence type="predicted"/>
<feature type="compositionally biased region" description="Basic residues" evidence="1">
    <location>
        <begin position="919"/>
        <end position="932"/>
    </location>
</feature>
<keyword evidence="2" id="KW-1133">Transmembrane helix</keyword>